<dbReference type="InterPro" id="IPR051330">
    <property type="entry name" value="Phosphatase_reg/MetRdx"/>
</dbReference>
<keyword evidence="3" id="KW-1185">Reference proteome</keyword>
<sequence length="287" mass="32141">MNLPPHTTSETNNTRKIDIFSWSLETNVAPIISASEVDAMQANLGFPLPEMTFGNNSLVIKHNPSGWEYRFDTETALKWVKNGELQSGDGSVKVGYSDAWFKSRVESDPSMSLSATKPYDWTYTSMYPGHLLEPNRFSFSEPNPTNPAHNIPIAELSRQDPILFYAEVPLYEDELHDNGMSQITIRVMHEESDANVILPTSTTYDTRMYHSFSSSPPLVVRESTGWEAPYEYIKRQLPSKTDLSPLIDPNYVAKSLTNLPEELSQGSGAGTGWRGLGSRIDISIIDQ</sequence>
<dbReference type="Pfam" id="PF04176">
    <property type="entry name" value="TIP41"/>
    <property type="match status" value="1"/>
</dbReference>
<reference evidence="2" key="1">
    <citation type="submission" date="2021-10" db="EMBL/GenBank/DDBJ databases">
        <title>De novo Genome Assembly of Clathrus columnatus (Basidiomycota, Fungi) Using Illumina and Nanopore Sequence Data.</title>
        <authorList>
            <person name="Ogiso-Tanaka E."/>
            <person name="Itagaki H."/>
            <person name="Hosoya T."/>
            <person name="Hosaka K."/>
        </authorList>
    </citation>
    <scope>NUCLEOTIDE SEQUENCE</scope>
    <source>
        <strain evidence="2">MO-923</strain>
    </source>
</reference>
<dbReference type="PANTHER" id="PTHR21021">
    <property type="entry name" value="GAF/PUTATIVE CYTOSKELETAL PROTEIN"/>
    <property type="match status" value="1"/>
</dbReference>
<dbReference type="GO" id="GO:0005829">
    <property type="term" value="C:cytosol"/>
    <property type="evidence" value="ECO:0007669"/>
    <property type="project" value="TreeGrafter"/>
</dbReference>
<protein>
    <submittedName>
        <fullName evidence="2">Uncharacterized protein</fullName>
    </submittedName>
</protein>
<dbReference type="Proteomes" id="UP001050691">
    <property type="component" value="Unassembled WGS sequence"/>
</dbReference>
<dbReference type="PANTHER" id="PTHR21021:SF16">
    <property type="entry name" value="TIP41-LIKE PROTEIN"/>
    <property type="match status" value="1"/>
</dbReference>
<evidence type="ECO:0000256" key="1">
    <source>
        <dbReference type="ARBA" id="ARBA00006658"/>
    </source>
</evidence>
<dbReference type="InterPro" id="IPR007303">
    <property type="entry name" value="TIP41-like"/>
</dbReference>
<comment type="similarity">
    <text evidence="1">Belongs to the TIP41 family.</text>
</comment>
<dbReference type="EMBL" id="BPWL01000002">
    <property type="protein sequence ID" value="GJJ07201.1"/>
    <property type="molecule type" value="Genomic_DNA"/>
</dbReference>
<accession>A0AAV4ZY64</accession>
<gene>
    <name evidence="2" type="ORF">Clacol_001401</name>
</gene>
<organism evidence="2 3">
    <name type="scientific">Clathrus columnatus</name>
    <dbReference type="NCBI Taxonomy" id="1419009"/>
    <lineage>
        <taxon>Eukaryota</taxon>
        <taxon>Fungi</taxon>
        <taxon>Dikarya</taxon>
        <taxon>Basidiomycota</taxon>
        <taxon>Agaricomycotina</taxon>
        <taxon>Agaricomycetes</taxon>
        <taxon>Phallomycetidae</taxon>
        <taxon>Phallales</taxon>
        <taxon>Clathraceae</taxon>
        <taxon>Clathrus</taxon>
    </lineage>
</organism>
<name>A0AAV4ZY64_9AGAM</name>
<comment type="caution">
    <text evidence="2">The sequence shown here is derived from an EMBL/GenBank/DDBJ whole genome shotgun (WGS) entry which is preliminary data.</text>
</comment>
<evidence type="ECO:0000313" key="3">
    <source>
        <dbReference type="Proteomes" id="UP001050691"/>
    </source>
</evidence>
<evidence type="ECO:0000313" key="2">
    <source>
        <dbReference type="EMBL" id="GJJ07201.1"/>
    </source>
</evidence>
<dbReference type="GO" id="GO:0031929">
    <property type="term" value="P:TOR signaling"/>
    <property type="evidence" value="ECO:0007669"/>
    <property type="project" value="TreeGrafter"/>
</dbReference>
<proteinExistence type="inferred from homology"/>
<dbReference type="AlphaFoldDB" id="A0AAV4ZY64"/>